<dbReference type="Pfam" id="PF04355">
    <property type="entry name" value="BamE"/>
    <property type="match status" value="1"/>
</dbReference>
<comment type="subcellular location">
    <subcellularLocation>
        <location evidence="4">Cell outer membrane</location>
        <topology evidence="4">Lipid-anchor</topology>
    </subcellularLocation>
</comment>
<gene>
    <name evidence="4" type="primary">bamE</name>
    <name evidence="8" type="ORF">EDC63_101815</name>
</gene>
<evidence type="ECO:0000256" key="1">
    <source>
        <dbReference type="ARBA" id="ARBA00022729"/>
    </source>
</evidence>
<evidence type="ECO:0000256" key="2">
    <source>
        <dbReference type="ARBA" id="ARBA00023136"/>
    </source>
</evidence>
<keyword evidence="4" id="KW-0449">Lipoprotein</keyword>
<keyword evidence="3 4" id="KW-0998">Cell outer membrane</keyword>
<dbReference type="GO" id="GO:1990063">
    <property type="term" value="C:Bam protein complex"/>
    <property type="evidence" value="ECO:0007669"/>
    <property type="project" value="TreeGrafter"/>
</dbReference>
<comment type="function">
    <text evidence="4">Part of the outer membrane protein assembly complex, which is involved in assembly and insertion of beta-barrel proteins into the outer membrane.</text>
</comment>
<dbReference type="GO" id="GO:0043165">
    <property type="term" value="P:Gram-negative-bacterium-type cell outer membrane assembly"/>
    <property type="evidence" value="ECO:0007669"/>
    <property type="project" value="UniProtKB-UniRule"/>
</dbReference>
<evidence type="ECO:0000313" key="8">
    <source>
        <dbReference type="EMBL" id="TCV90840.1"/>
    </source>
</evidence>
<dbReference type="PROSITE" id="PS51257">
    <property type="entry name" value="PROKAR_LIPOPROTEIN"/>
    <property type="match status" value="1"/>
</dbReference>
<name>A0A4R3YFF3_9PROT</name>
<keyword evidence="2 4" id="KW-0472">Membrane</keyword>
<feature type="domain" description="Outer membrane protein assembly factor BamE" evidence="7">
    <location>
        <begin position="31"/>
        <end position="98"/>
    </location>
</feature>
<evidence type="ECO:0000256" key="3">
    <source>
        <dbReference type="ARBA" id="ARBA00023237"/>
    </source>
</evidence>
<evidence type="ECO:0000256" key="6">
    <source>
        <dbReference type="SAM" id="SignalP"/>
    </source>
</evidence>
<dbReference type="RefSeq" id="WP_124947276.1">
    <property type="nucleotide sequence ID" value="NZ_BHVT01000073.1"/>
</dbReference>
<comment type="similarity">
    <text evidence="4">Belongs to the BamE family.</text>
</comment>
<reference evidence="8 9" key="1">
    <citation type="submission" date="2019-03" db="EMBL/GenBank/DDBJ databases">
        <title>Genomic Encyclopedia of Type Strains, Phase IV (KMG-IV): sequencing the most valuable type-strain genomes for metagenomic binning, comparative biology and taxonomic classification.</title>
        <authorList>
            <person name="Goeker M."/>
        </authorList>
    </citation>
    <scope>NUCLEOTIDE SEQUENCE [LARGE SCALE GENOMIC DNA]</scope>
    <source>
        <strain evidence="8 9">DSM 100309</strain>
    </source>
</reference>
<evidence type="ECO:0000259" key="7">
    <source>
        <dbReference type="Pfam" id="PF04355"/>
    </source>
</evidence>
<dbReference type="OrthoDB" id="9808250at2"/>
<organism evidence="8 9">
    <name type="scientific">Sulfurirhabdus autotrophica</name>
    <dbReference type="NCBI Taxonomy" id="1706046"/>
    <lineage>
        <taxon>Bacteria</taxon>
        <taxon>Pseudomonadati</taxon>
        <taxon>Pseudomonadota</taxon>
        <taxon>Betaproteobacteria</taxon>
        <taxon>Nitrosomonadales</taxon>
        <taxon>Sulfuricellaceae</taxon>
        <taxon>Sulfurirhabdus</taxon>
    </lineage>
</organism>
<dbReference type="PANTHER" id="PTHR37482:SF1">
    <property type="entry name" value="OUTER MEMBRANE PROTEIN ASSEMBLY FACTOR BAME"/>
    <property type="match status" value="1"/>
</dbReference>
<dbReference type="InterPro" id="IPR037873">
    <property type="entry name" value="BamE-like"/>
</dbReference>
<accession>A0A4R3YFF3</accession>
<protein>
    <recommendedName>
        <fullName evidence="4">Outer membrane protein assembly factor BamE</fullName>
    </recommendedName>
</protein>
<evidence type="ECO:0000313" key="9">
    <source>
        <dbReference type="Proteomes" id="UP000295367"/>
    </source>
</evidence>
<comment type="subunit">
    <text evidence="4">Part of the Bam complex.</text>
</comment>
<dbReference type="PANTHER" id="PTHR37482">
    <property type="entry name" value="OUTER MEMBRANE PROTEIN ASSEMBLY FACTOR BAME"/>
    <property type="match status" value="1"/>
</dbReference>
<dbReference type="GO" id="GO:0030674">
    <property type="term" value="F:protein-macromolecule adaptor activity"/>
    <property type="evidence" value="ECO:0007669"/>
    <property type="project" value="TreeGrafter"/>
</dbReference>
<dbReference type="Proteomes" id="UP000295367">
    <property type="component" value="Unassembled WGS sequence"/>
</dbReference>
<dbReference type="HAMAP" id="MF_00925">
    <property type="entry name" value="OM_assembly_BamE"/>
    <property type="match status" value="1"/>
</dbReference>
<keyword evidence="9" id="KW-1185">Reference proteome</keyword>
<dbReference type="EMBL" id="SMCO01000001">
    <property type="protein sequence ID" value="TCV90840.1"/>
    <property type="molecule type" value="Genomic_DNA"/>
</dbReference>
<sequence length="156" mass="17306">MYKIIIPLVLLLASCSYVPTISPYKIDIQQGNVVTQEMVSKLKPGMTKSQTKFVLGTPLITDAFHADRWDYVYLLKKGGKLLEQRKLTVVFEGDLLKRLEGDVAAATSEDTKAAENASAKPDEAQQNVKADQKNDGAKVEKEEKGFFGRMLEKIGL</sequence>
<dbReference type="Gene3D" id="3.30.1450.10">
    <property type="match status" value="1"/>
</dbReference>
<proteinExistence type="inferred from homology"/>
<dbReference type="AlphaFoldDB" id="A0A4R3YFF3"/>
<evidence type="ECO:0000256" key="4">
    <source>
        <dbReference type="HAMAP-Rule" id="MF_00925"/>
    </source>
</evidence>
<comment type="caution">
    <text evidence="8">The sequence shown here is derived from an EMBL/GenBank/DDBJ whole genome shotgun (WGS) entry which is preliminary data.</text>
</comment>
<feature type="chain" id="PRO_5021057536" description="Outer membrane protein assembly factor BamE" evidence="6">
    <location>
        <begin position="19"/>
        <end position="156"/>
    </location>
</feature>
<feature type="signal peptide" evidence="6">
    <location>
        <begin position="1"/>
        <end position="18"/>
    </location>
</feature>
<dbReference type="GO" id="GO:0051205">
    <property type="term" value="P:protein insertion into membrane"/>
    <property type="evidence" value="ECO:0007669"/>
    <property type="project" value="UniProtKB-UniRule"/>
</dbReference>
<dbReference type="InterPro" id="IPR007450">
    <property type="entry name" value="BamE_dom"/>
</dbReference>
<evidence type="ECO:0000256" key="5">
    <source>
        <dbReference type="SAM" id="MobiDB-lite"/>
    </source>
</evidence>
<keyword evidence="4" id="KW-0564">Palmitate</keyword>
<feature type="region of interest" description="Disordered" evidence="5">
    <location>
        <begin position="107"/>
        <end position="140"/>
    </location>
</feature>
<keyword evidence="1 4" id="KW-0732">Signal</keyword>
<dbReference type="InterPro" id="IPR026592">
    <property type="entry name" value="BamE"/>
</dbReference>
<feature type="compositionally biased region" description="Basic and acidic residues" evidence="5">
    <location>
        <begin position="130"/>
        <end position="140"/>
    </location>
</feature>